<comment type="caution">
    <text evidence="13">The sequence shown here is derived from an EMBL/GenBank/DDBJ whole genome shotgun (WGS) entry which is preliminary data.</text>
</comment>
<dbReference type="Proteomes" id="UP001595741">
    <property type="component" value="Unassembled WGS sequence"/>
</dbReference>
<feature type="region of interest" description="Disordered" evidence="10">
    <location>
        <begin position="63"/>
        <end position="89"/>
    </location>
</feature>
<comment type="function">
    <text evidence="8">Essential cell division protein that stabilizes the FtsZ protofilaments by cross-linking them and that serves as a cytoplasmic membrane anchor for the Z ring. Also required for the recruitment to the septal ring of downstream cell division proteins.</text>
</comment>
<comment type="subcellular location">
    <subcellularLocation>
        <location evidence="9">Cell inner membrane</location>
        <topology evidence="9">Single-pass type I membrane protein</topology>
    </subcellularLocation>
</comment>
<reference evidence="14" key="1">
    <citation type="journal article" date="2019" name="Int. J. Syst. Evol. Microbiol.">
        <title>The Global Catalogue of Microorganisms (GCM) 10K type strain sequencing project: providing services to taxonomists for standard genome sequencing and annotation.</title>
        <authorList>
            <consortium name="The Broad Institute Genomics Platform"/>
            <consortium name="The Broad Institute Genome Sequencing Center for Infectious Disease"/>
            <person name="Wu L."/>
            <person name="Ma J."/>
        </authorList>
    </citation>
    <scope>NUCLEOTIDE SEQUENCE [LARGE SCALE GENOMIC DNA]</scope>
    <source>
        <strain evidence="14">KCTC 42742</strain>
    </source>
</reference>
<dbReference type="InterPro" id="IPR011919">
    <property type="entry name" value="Cell_div_ZipA"/>
</dbReference>
<dbReference type="Pfam" id="PF04354">
    <property type="entry name" value="ZipA_C"/>
    <property type="match status" value="1"/>
</dbReference>
<dbReference type="PANTHER" id="PTHR38685:SF1">
    <property type="entry name" value="CELL DIVISION PROTEIN ZIPA"/>
    <property type="match status" value="1"/>
</dbReference>
<dbReference type="RefSeq" id="WP_386090205.1">
    <property type="nucleotide sequence ID" value="NZ_JBHRXN010000014.1"/>
</dbReference>
<dbReference type="Gene3D" id="3.30.1400.10">
    <property type="entry name" value="ZipA, C-terminal FtsZ-binding domain"/>
    <property type="match status" value="1"/>
</dbReference>
<name>A0ABV7RGI1_9NEIS</name>
<keyword evidence="7 8" id="KW-0131">Cell cycle</keyword>
<dbReference type="GO" id="GO:0051301">
    <property type="term" value="P:cell division"/>
    <property type="evidence" value="ECO:0007669"/>
    <property type="project" value="UniProtKB-KW"/>
</dbReference>
<protein>
    <recommendedName>
        <fullName evidence="8">Cell division protein ZipA</fullName>
    </recommendedName>
</protein>
<keyword evidence="1 9" id="KW-1003">Cell membrane</keyword>
<organism evidence="13 14">
    <name type="scientific">Vogesella facilis</name>
    <dbReference type="NCBI Taxonomy" id="1655232"/>
    <lineage>
        <taxon>Bacteria</taxon>
        <taxon>Pseudomonadati</taxon>
        <taxon>Pseudomonadota</taxon>
        <taxon>Betaproteobacteria</taxon>
        <taxon>Neisseriales</taxon>
        <taxon>Chromobacteriaceae</taxon>
        <taxon>Vogesella</taxon>
    </lineage>
</organism>
<dbReference type="InterPro" id="IPR007449">
    <property type="entry name" value="ZipA_FtsZ-bd_C"/>
</dbReference>
<evidence type="ECO:0000256" key="6">
    <source>
        <dbReference type="ARBA" id="ARBA00023136"/>
    </source>
</evidence>
<keyword evidence="14" id="KW-1185">Reference proteome</keyword>
<keyword evidence="6 9" id="KW-0472">Membrane</keyword>
<keyword evidence="4 9" id="KW-0812">Transmembrane</keyword>
<dbReference type="SMART" id="SM00771">
    <property type="entry name" value="ZipA_C"/>
    <property type="match status" value="1"/>
</dbReference>
<dbReference type="InterPro" id="IPR036765">
    <property type="entry name" value="ZipA_FtsZ-bd_C_sf"/>
</dbReference>
<sequence>MSEIQIGLLLLGALVIALVYGLNFYQEWRFRKKTRQAFAHHADALLDVPKNNVRDGRQERLEPVLLDEDDDTPAYLNDEPPPPSISRYEPEPVPVVSEAPAAELDSADHQALVVSLLDPSLDFIAEVVFPQPHGLNSLPRFNVAKRVQVLLRTDRGLWKPAEIMPGTPYKQVNFGLQLVDRGGAVTEQELASFCQQVGHYAEQQGAQVSFPQRQQKLVAARELDRFCVDVDVLIGISIVPTSPIPGARLRSVAEAGGLQLEPDGQFHYLSDSGNTLFSLASADQTPFTMHTLLDKNFPALTLLFDVPRVAGGVAVFDRAMQFARHLGQEFNARLMDDNRRELSEQGIAHIREQLIRIYGNMDDRGIAPGSVAALRLFA</sequence>
<evidence type="ECO:0000256" key="9">
    <source>
        <dbReference type="RuleBase" id="RU003613"/>
    </source>
</evidence>
<proteinExistence type="inferred from homology"/>
<evidence type="ECO:0000256" key="10">
    <source>
        <dbReference type="SAM" id="MobiDB-lite"/>
    </source>
</evidence>
<dbReference type="SUPFAM" id="SSF64383">
    <property type="entry name" value="Cell-division protein ZipA, C-terminal domain"/>
    <property type="match status" value="1"/>
</dbReference>
<evidence type="ECO:0000259" key="12">
    <source>
        <dbReference type="SMART" id="SM00771"/>
    </source>
</evidence>
<evidence type="ECO:0000256" key="11">
    <source>
        <dbReference type="SAM" id="Phobius"/>
    </source>
</evidence>
<evidence type="ECO:0000256" key="4">
    <source>
        <dbReference type="ARBA" id="ARBA00022692"/>
    </source>
</evidence>
<dbReference type="PANTHER" id="PTHR38685">
    <property type="entry name" value="CELL DIVISION PROTEIN ZIPA"/>
    <property type="match status" value="1"/>
</dbReference>
<evidence type="ECO:0000313" key="13">
    <source>
        <dbReference type="EMBL" id="MFC3532008.1"/>
    </source>
</evidence>
<evidence type="ECO:0000313" key="14">
    <source>
        <dbReference type="Proteomes" id="UP001595741"/>
    </source>
</evidence>
<accession>A0ABV7RGI1</accession>
<keyword evidence="2 9" id="KW-0997">Cell inner membrane</keyword>
<keyword evidence="3 8" id="KW-0132">Cell division</keyword>
<evidence type="ECO:0000256" key="8">
    <source>
        <dbReference type="RuleBase" id="RU003612"/>
    </source>
</evidence>
<evidence type="ECO:0000256" key="5">
    <source>
        <dbReference type="ARBA" id="ARBA00022989"/>
    </source>
</evidence>
<evidence type="ECO:0000256" key="3">
    <source>
        <dbReference type="ARBA" id="ARBA00022618"/>
    </source>
</evidence>
<feature type="domain" description="ZipA C-terminal FtsZ-binding" evidence="12">
    <location>
        <begin position="230"/>
        <end position="354"/>
    </location>
</feature>
<evidence type="ECO:0000256" key="7">
    <source>
        <dbReference type="ARBA" id="ARBA00023306"/>
    </source>
</evidence>
<evidence type="ECO:0000256" key="1">
    <source>
        <dbReference type="ARBA" id="ARBA00022475"/>
    </source>
</evidence>
<gene>
    <name evidence="13" type="ORF">ACFOLG_07395</name>
</gene>
<keyword evidence="5 11" id="KW-1133">Transmembrane helix</keyword>
<evidence type="ECO:0000256" key="2">
    <source>
        <dbReference type="ARBA" id="ARBA00022519"/>
    </source>
</evidence>
<feature type="transmembrane region" description="Helical" evidence="11">
    <location>
        <begin position="6"/>
        <end position="25"/>
    </location>
</feature>
<comment type="similarity">
    <text evidence="8">Belongs to the ZipA family.</text>
</comment>
<dbReference type="EMBL" id="JBHRXN010000014">
    <property type="protein sequence ID" value="MFC3532008.1"/>
    <property type="molecule type" value="Genomic_DNA"/>
</dbReference>